<name>A0A4Q7DTG4_9LACO</name>
<dbReference type="PANTHER" id="PTHR10357:SF210">
    <property type="entry name" value="MALTODEXTRIN GLUCOSIDASE"/>
    <property type="match status" value="1"/>
</dbReference>
<evidence type="ECO:0000256" key="2">
    <source>
        <dbReference type="ARBA" id="ARBA00023295"/>
    </source>
</evidence>
<dbReference type="Pfam" id="PF00128">
    <property type="entry name" value="Alpha-amylase"/>
    <property type="match status" value="1"/>
</dbReference>
<dbReference type="RefSeq" id="WP_130137610.1">
    <property type="nucleotide sequence ID" value="NZ_SETJ01000057.1"/>
</dbReference>
<accession>A0A4Q7DTG4</accession>
<comment type="caution">
    <text evidence="4">The sequence shown here is derived from an EMBL/GenBank/DDBJ whole genome shotgun (WGS) entry which is preliminary data.</text>
</comment>
<dbReference type="InterPro" id="IPR013783">
    <property type="entry name" value="Ig-like_fold"/>
</dbReference>
<sequence length="600" mass="69470">MRAIFNSWDTKYKQPFGATQANTSVKWAVEVDEEIQEITLWLTKNNESPVAYPMTFNDESKMYETSVKISSSGLYYYYFNIKQNDQFYFLERSQDGFGDGEITQDGRDIRTFQLTCYDRAVPQAPWYTQGVVYQIFPDRFNNGNPHGEIQGRKKDSFIYATKEDSPYYIKDGHGDIARWDFFGGNLEGIRQKIPYLKDLGVTAIYLNPIFQASSNHRYDTQDFMKIDPMLGTEEDFKNLIKDLHKNRIALILDGVFNHVGADSKYFLSAVTDKTGPYYSWFNFINYPTKYQSWWGVTTLPEVNKNNADYQNFICGPDGVLAKWTRMHVDGWRLDVADELPMPLLREIRERLQNEDCHVLIGEVWEDASHKFVNSEFRTYMAGDNLTGTMNYPVRNFIVSLLQANNETEEVAALNDLEKLVENYPKAFLENCLNNIGTHDTARIKTVLGGDEQLVALTFGLLFSIPGVPCIYYGDEAGLEGDKDPDNRRYFPWGKESDFLEKEVKELAHWRRENRALVDGKVGYVKIAYGINALVRYNERELVIYCYNKTDQDMILDAGEFQTYCLPEKIAELVSDILDQESIARKAYLLKTFKLDRNEKE</sequence>
<evidence type="ECO:0000256" key="1">
    <source>
        <dbReference type="ARBA" id="ARBA00022801"/>
    </source>
</evidence>
<dbReference type="Gene3D" id="2.60.40.10">
    <property type="entry name" value="Immunoglobulins"/>
    <property type="match status" value="1"/>
</dbReference>
<dbReference type="InterPro" id="IPR045857">
    <property type="entry name" value="O16G_dom_2"/>
</dbReference>
<protein>
    <submittedName>
        <fullName evidence="4">Alpha-amylase</fullName>
    </submittedName>
</protein>
<reference evidence="4 5" key="1">
    <citation type="submission" date="2019-01" db="EMBL/GenBank/DDBJ databases">
        <title>Colonization of the human gut by bovine bacteria present in Parmesan cheese.</title>
        <authorList>
            <person name="Lugli G.A."/>
            <person name="Milani C."/>
        </authorList>
    </citation>
    <scope>NUCLEOTIDE SEQUENCE [LARGE SCALE GENOMIC DNA]</scope>
    <source>
        <strain evidence="4 5">LDELB18P1</strain>
    </source>
</reference>
<evidence type="ECO:0000313" key="5">
    <source>
        <dbReference type="Proteomes" id="UP000292818"/>
    </source>
</evidence>
<dbReference type="GO" id="GO:0005975">
    <property type="term" value="P:carbohydrate metabolic process"/>
    <property type="evidence" value="ECO:0007669"/>
    <property type="project" value="InterPro"/>
</dbReference>
<organism evidence="4 5">
    <name type="scientific">Lactobacillus delbrueckii</name>
    <dbReference type="NCBI Taxonomy" id="1584"/>
    <lineage>
        <taxon>Bacteria</taxon>
        <taxon>Bacillati</taxon>
        <taxon>Bacillota</taxon>
        <taxon>Bacilli</taxon>
        <taxon>Lactobacillales</taxon>
        <taxon>Lactobacillaceae</taxon>
        <taxon>Lactobacillus</taxon>
    </lineage>
</organism>
<proteinExistence type="predicted"/>
<dbReference type="Proteomes" id="UP000292818">
    <property type="component" value="Unassembled WGS sequence"/>
</dbReference>
<keyword evidence="1" id="KW-0378">Hydrolase</keyword>
<dbReference type="AlphaFoldDB" id="A0A4Q7DTG4"/>
<gene>
    <name evidence="4" type="ORF">LDELB18P1_1346</name>
</gene>
<dbReference type="EMBL" id="SETJ01000057">
    <property type="protein sequence ID" value="RZM16079.1"/>
    <property type="molecule type" value="Genomic_DNA"/>
</dbReference>
<dbReference type="SUPFAM" id="SSF51445">
    <property type="entry name" value="(Trans)glycosidases"/>
    <property type="match status" value="1"/>
</dbReference>
<dbReference type="InterPro" id="IPR006047">
    <property type="entry name" value="GH13_cat_dom"/>
</dbReference>
<dbReference type="GO" id="GO:0016798">
    <property type="term" value="F:hydrolase activity, acting on glycosyl bonds"/>
    <property type="evidence" value="ECO:0007669"/>
    <property type="project" value="UniProtKB-KW"/>
</dbReference>
<evidence type="ECO:0000259" key="3">
    <source>
        <dbReference type="SMART" id="SM00642"/>
    </source>
</evidence>
<dbReference type="Gene3D" id="3.20.20.80">
    <property type="entry name" value="Glycosidases"/>
    <property type="match status" value="1"/>
</dbReference>
<dbReference type="Gene3D" id="3.90.400.10">
    <property type="entry name" value="Oligo-1,6-glucosidase, Domain 2"/>
    <property type="match status" value="1"/>
</dbReference>
<dbReference type="CDD" id="cd11338">
    <property type="entry name" value="AmyAc_CMD"/>
    <property type="match status" value="1"/>
</dbReference>
<keyword evidence="2" id="KW-0326">Glycosidase</keyword>
<dbReference type="SMART" id="SM00642">
    <property type="entry name" value="Aamy"/>
    <property type="match status" value="1"/>
</dbReference>
<dbReference type="PANTHER" id="PTHR10357">
    <property type="entry name" value="ALPHA-AMYLASE FAMILY MEMBER"/>
    <property type="match status" value="1"/>
</dbReference>
<feature type="domain" description="Glycosyl hydrolase family 13 catalytic" evidence="3">
    <location>
        <begin position="134"/>
        <end position="510"/>
    </location>
</feature>
<evidence type="ECO:0000313" key="4">
    <source>
        <dbReference type="EMBL" id="RZM16079.1"/>
    </source>
</evidence>
<dbReference type="InterPro" id="IPR017853">
    <property type="entry name" value="GH"/>
</dbReference>